<organism evidence="3 4">
    <name type="scientific">Rhizopogon vinicolor AM-OR11-026</name>
    <dbReference type="NCBI Taxonomy" id="1314800"/>
    <lineage>
        <taxon>Eukaryota</taxon>
        <taxon>Fungi</taxon>
        <taxon>Dikarya</taxon>
        <taxon>Basidiomycota</taxon>
        <taxon>Agaricomycotina</taxon>
        <taxon>Agaricomycetes</taxon>
        <taxon>Agaricomycetidae</taxon>
        <taxon>Boletales</taxon>
        <taxon>Suillineae</taxon>
        <taxon>Rhizopogonaceae</taxon>
        <taxon>Rhizopogon</taxon>
    </lineage>
</organism>
<evidence type="ECO:0000259" key="2">
    <source>
        <dbReference type="Pfam" id="PF20151"/>
    </source>
</evidence>
<dbReference type="Proteomes" id="UP000092154">
    <property type="component" value="Unassembled WGS sequence"/>
</dbReference>
<keyword evidence="1" id="KW-0812">Transmembrane</keyword>
<feature type="transmembrane region" description="Helical" evidence="1">
    <location>
        <begin position="51"/>
        <end position="70"/>
    </location>
</feature>
<gene>
    <name evidence="3" type="ORF">K503DRAFT_600279</name>
</gene>
<dbReference type="AlphaFoldDB" id="A0A1B7MIV5"/>
<keyword evidence="1" id="KW-0472">Membrane</keyword>
<feature type="transmembrane region" description="Helical" evidence="1">
    <location>
        <begin position="224"/>
        <end position="242"/>
    </location>
</feature>
<feature type="transmembrane region" description="Helical" evidence="1">
    <location>
        <begin position="176"/>
        <end position="197"/>
    </location>
</feature>
<protein>
    <recommendedName>
        <fullName evidence="2">DUF6533 domain-containing protein</fullName>
    </recommendedName>
</protein>
<name>A0A1B7MIV5_9AGAM</name>
<feature type="transmembrane region" description="Helical" evidence="1">
    <location>
        <begin position="20"/>
        <end position="39"/>
    </location>
</feature>
<sequence length="312" mass="35006">MTVVSNDPSLWPIINLLRQTSYANVASLAVVVYDLVLTSGQEFELVWRQRWSFMTFLYLGANYTGIPYIVATMLQELPSVSSSDTVCLVYYYLENCIDVVVNAMLSVIVIIRLYVMYQRSRKMLVFLVIIFLTVQIACVVLGVIQARHTLADEDIFSGMHMCSYYIHSQNPSLIEITWILGTVWEILALCLAVWISAKHSRELQRTSTGWAVADCLTILIKSHVFYFASFVCVSCLQLSYFSPTLDSTSVGSEIYSGLLQFVTVVQSFVLGPRLILGVREYHAKLVADSDDGIGMTSIVFQERIYITTGGGV</sequence>
<proteinExistence type="predicted"/>
<dbReference type="OrthoDB" id="2672918at2759"/>
<reference evidence="3 4" key="1">
    <citation type="submission" date="2016-06" db="EMBL/GenBank/DDBJ databases">
        <title>Comparative genomics of the ectomycorrhizal sister species Rhizopogon vinicolor and Rhizopogon vesiculosus (Basidiomycota: Boletales) reveals a divergence of the mating type B locus.</title>
        <authorList>
            <consortium name="DOE Joint Genome Institute"/>
            <person name="Mujic A.B."/>
            <person name="Kuo A."/>
            <person name="Tritt A."/>
            <person name="Lipzen A."/>
            <person name="Chen C."/>
            <person name="Johnson J."/>
            <person name="Sharma A."/>
            <person name="Barry K."/>
            <person name="Grigoriev I.V."/>
            <person name="Spatafora J.W."/>
        </authorList>
    </citation>
    <scope>NUCLEOTIDE SEQUENCE [LARGE SCALE GENOMIC DNA]</scope>
    <source>
        <strain evidence="3 4">AM-OR11-026</strain>
    </source>
</reference>
<feature type="transmembrane region" description="Helical" evidence="1">
    <location>
        <begin position="123"/>
        <end position="144"/>
    </location>
</feature>
<feature type="domain" description="DUF6533" evidence="2">
    <location>
        <begin position="22"/>
        <end position="66"/>
    </location>
</feature>
<evidence type="ECO:0000313" key="4">
    <source>
        <dbReference type="Proteomes" id="UP000092154"/>
    </source>
</evidence>
<evidence type="ECO:0000313" key="3">
    <source>
        <dbReference type="EMBL" id="OAX32526.1"/>
    </source>
</evidence>
<feature type="transmembrane region" description="Helical" evidence="1">
    <location>
        <begin position="254"/>
        <end position="276"/>
    </location>
</feature>
<dbReference type="InParanoid" id="A0A1B7MIV5"/>
<dbReference type="EMBL" id="KV448983">
    <property type="protein sequence ID" value="OAX32526.1"/>
    <property type="molecule type" value="Genomic_DNA"/>
</dbReference>
<dbReference type="Pfam" id="PF20151">
    <property type="entry name" value="DUF6533"/>
    <property type="match status" value="1"/>
</dbReference>
<evidence type="ECO:0000256" key="1">
    <source>
        <dbReference type="SAM" id="Phobius"/>
    </source>
</evidence>
<dbReference type="InterPro" id="IPR045340">
    <property type="entry name" value="DUF6533"/>
</dbReference>
<feature type="transmembrane region" description="Helical" evidence="1">
    <location>
        <begin position="90"/>
        <end position="111"/>
    </location>
</feature>
<keyword evidence="1" id="KW-1133">Transmembrane helix</keyword>
<keyword evidence="4" id="KW-1185">Reference proteome</keyword>
<accession>A0A1B7MIV5</accession>